<dbReference type="InterPro" id="IPR050951">
    <property type="entry name" value="Retrovirus_Pol_polyprotein"/>
</dbReference>
<protein>
    <recommendedName>
        <fullName evidence="1">RNA-directed DNA polymerase</fullName>
        <ecNumber evidence="1">2.7.7.49</ecNumber>
    </recommendedName>
</protein>
<evidence type="ECO:0000313" key="4">
    <source>
        <dbReference type="EMBL" id="KAL0098891.1"/>
    </source>
</evidence>
<accession>A0AAW2E9A1</accession>
<dbReference type="InterPro" id="IPR043502">
    <property type="entry name" value="DNA/RNA_pol_sf"/>
</dbReference>
<feature type="domain" description="Reverse transcriptase/retrotransposon-derived protein RNase H-like" evidence="3">
    <location>
        <begin position="31"/>
        <end position="115"/>
    </location>
</feature>
<evidence type="ECO:0000313" key="5">
    <source>
        <dbReference type="Proteomes" id="UP001430953"/>
    </source>
</evidence>
<dbReference type="PANTHER" id="PTHR37984">
    <property type="entry name" value="PROTEIN CBG26694"/>
    <property type="match status" value="1"/>
</dbReference>
<dbReference type="InterPro" id="IPR043128">
    <property type="entry name" value="Rev_trsase/Diguanyl_cyclase"/>
</dbReference>
<dbReference type="Pfam" id="PF17919">
    <property type="entry name" value="RT_RNaseH_2"/>
    <property type="match status" value="1"/>
</dbReference>
<dbReference type="EC" id="2.7.7.49" evidence="1"/>
<dbReference type="InterPro" id="IPR041577">
    <property type="entry name" value="RT_RNaseH_2"/>
</dbReference>
<reference evidence="4 5" key="1">
    <citation type="submission" date="2023-03" db="EMBL/GenBank/DDBJ databases">
        <title>High recombination rates correlate with genetic variation in Cardiocondyla obscurior ants.</title>
        <authorList>
            <person name="Errbii M."/>
        </authorList>
    </citation>
    <scope>NUCLEOTIDE SEQUENCE [LARGE SCALE GENOMIC DNA]</scope>
    <source>
        <strain evidence="4">Alpha-2009</strain>
        <tissue evidence="4">Whole body</tissue>
    </source>
</reference>
<dbReference type="PANTHER" id="PTHR37984:SF5">
    <property type="entry name" value="PROTEIN NYNRIN-LIKE"/>
    <property type="match status" value="1"/>
</dbReference>
<keyword evidence="2" id="KW-0511">Multifunctional enzyme</keyword>
<dbReference type="AlphaFoldDB" id="A0AAW2E9A1"/>
<keyword evidence="5" id="KW-1185">Reference proteome</keyword>
<comment type="caution">
    <text evidence="4">The sequence shown here is derived from an EMBL/GenBank/DDBJ whole genome shotgun (WGS) entry which is preliminary data.</text>
</comment>
<dbReference type="SUPFAM" id="SSF56672">
    <property type="entry name" value="DNA/RNA polymerases"/>
    <property type="match status" value="1"/>
</dbReference>
<dbReference type="FunFam" id="3.30.70.270:FF:000020">
    <property type="entry name" value="Transposon Tf2-6 polyprotein-like Protein"/>
    <property type="match status" value="1"/>
</dbReference>
<dbReference type="GO" id="GO:0003964">
    <property type="term" value="F:RNA-directed DNA polymerase activity"/>
    <property type="evidence" value="ECO:0007669"/>
    <property type="project" value="UniProtKB-EC"/>
</dbReference>
<organism evidence="4 5">
    <name type="scientific">Cardiocondyla obscurior</name>
    <dbReference type="NCBI Taxonomy" id="286306"/>
    <lineage>
        <taxon>Eukaryota</taxon>
        <taxon>Metazoa</taxon>
        <taxon>Ecdysozoa</taxon>
        <taxon>Arthropoda</taxon>
        <taxon>Hexapoda</taxon>
        <taxon>Insecta</taxon>
        <taxon>Pterygota</taxon>
        <taxon>Neoptera</taxon>
        <taxon>Endopterygota</taxon>
        <taxon>Hymenoptera</taxon>
        <taxon>Apocrita</taxon>
        <taxon>Aculeata</taxon>
        <taxon>Formicoidea</taxon>
        <taxon>Formicidae</taxon>
        <taxon>Myrmicinae</taxon>
        <taxon>Cardiocondyla</taxon>
    </lineage>
</organism>
<name>A0AAW2E9A1_9HYME</name>
<evidence type="ECO:0000256" key="1">
    <source>
        <dbReference type="ARBA" id="ARBA00012493"/>
    </source>
</evidence>
<dbReference type="Proteomes" id="UP001430953">
    <property type="component" value="Unassembled WGS sequence"/>
</dbReference>
<sequence length="143" mass="16239">MINYYGRFIPNLSTILYPLNTLLHLNSKFVWTNKQEQAFLQAKKAFLSNKILAHYNPKLPLILATDASPYGVGAVLSQLHPDGTEKVIQYASQTLTKTQQNYSQIDKEAYSIILVSKVPSILIRKSLYITYRSQAPNTNFCPE</sequence>
<proteinExistence type="predicted"/>
<evidence type="ECO:0000256" key="2">
    <source>
        <dbReference type="ARBA" id="ARBA00023268"/>
    </source>
</evidence>
<dbReference type="EMBL" id="JADYXP020000032">
    <property type="protein sequence ID" value="KAL0098891.1"/>
    <property type="molecule type" value="Genomic_DNA"/>
</dbReference>
<gene>
    <name evidence="4" type="ORF">PUN28_020877</name>
</gene>
<evidence type="ECO:0000259" key="3">
    <source>
        <dbReference type="Pfam" id="PF17919"/>
    </source>
</evidence>
<dbReference type="Gene3D" id="3.30.70.270">
    <property type="match status" value="1"/>
</dbReference>